<name>A0A2V2UPD5_TRYCR</name>
<evidence type="ECO:0000313" key="2">
    <source>
        <dbReference type="Proteomes" id="UP000246121"/>
    </source>
</evidence>
<sequence>MVARIRVLLAGDVRAAMDTIVKNYEKCFFPVLCERQPTPELEAMPSYLPDTVVLQLYRDVGEAEFADYMDANSLAFVALGDAERPALCGIDATAQLHYEGAQRALVSAAGIVSNIRHRLLRVPFGMSELSQLLRRAYNTEKDNRNNSLTGSTETVLLAHAFSDAVWAEESFHCFSMTRRVGNILVSTGIGSTTGDLAVDKWRLDQDIMELRDELMIARTVYDHRHCGYESNKPFQTWRRKG</sequence>
<protein>
    <submittedName>
        <fullName evidence="1">Uncharacterized protein</fullName>
    </submittedName>
</protein>
<reference evidence="1 2" key="1">
    <citation type="journal article" date="2018" name="Microb. Genom.">
        <title>Expanding an expanded genome: long-read sequencing of Trypanosoma cruzi.</title>
        <authorList>
            <person name="Berna L."/>
            <person name="Rodriguez M."/>
            <person name="Chiribao M.L."/>
            <person name="Parodi-Talice A."/>
            <person name="Pita S."/>
            <person name="Rijo G."/>
            <person name="Alvarez-Valin F."/>
            <person name="Robello C."/>
        </authorList>
    </citation>
    <scope>NUCLEOTIDE SEQUENCE [LARGE SCALE GENOMIC DNA]</scope>
    <source>
        <strain evidence="1 2">Dm28c</strain>
    </source>
</reference>
<dbReference type="VEuPathDB" id="TriTrypDB:C3747_83g108"/>
<proteinExistence type="predicted"/>
<dbReference type="VEuPathDB" id="TriTrypDB:C4B63_250g13"/>
<dbReference type="InterPro" id="IPR027417">
    <property type="entry name" value="P-loop_NTPase"/>
</dbReference>
<dbReference type="VEuPathDB" id="TriTrypDB:TcG_09773"/>
<dbReference type="VEuPathDB" id="TriTrypDB:TCSYLVIO_003052"/>
<dbReference type="VEuPathDB" id="TriTrypDB:TCDM_11260"/>
<dbReference type="Proteomes" id="UP000246121">
    <property type="component" value="Unassembled WGS sequence"/>
</dbReference>
<accession>A0A2V2UPD5</accession>
<gene>
    <name evidence="1" type="ORF">C4B63_250g13</name>
</gene>
<organism evidence="1 2">
    <name type="scientific">Trypanosoma cruzi</name>
    <dbReference type="NCBI Taxonomy" id="5693"/>
    <lineage>
        <taxon>Eukaryota</taxon>
        <taxon>Discoba</taxon>
        <taxon>Euglenozoa</taxon>
        <taxon>Kinetoplastea</taxon>
        <taxon>Metakinetoplastina</taxon>
        <taxon>Trypanosomatida</taxon>
        <taxon>Trypanosomatidae</taxon>
        <taxon>Trypanosoma</taxon>
        <taxon>Schizotrypanum</taxon>
    </lineage>
</organism>
<dbReference type="VEuPathDB" id="TriTrypDB:TcBrA4_0048040"/>
<dbReference type="AlphaFoldDB" id="A0A2V2UPD5"/>
<evidence type="ECO:0000313" key="1">
    <source>
        <dbReference type="EMBL" id="PWU84173.1"/>
    </source>
</evidence>
<dbReference type="EMBL" id="PRFA01000250">
    <property type="protein sequence ID" value="PWU84173.1"/>
    <property type="molecule type" value="Genomic_DNA"/>
</dbReference>
<dbReference type="SUPFAM" id="SSF52540">
    <property type="entry name" value="P-loop containing nucleoside triphosphate hydrolases"/>
    <property type="match status" value="1"/>
</dbReference>
<comment type="caution">
    <text evidence="1">The sequence shown here is derived from an EMBL/GenBank/DDBJ whole genome shotgun (WGS) entry which is preliminary data.</text>
</comment>
<dbReference type="VEuPathDB" id="TriTrypDB:TcCL_Unassigned02376"/>